<dbReference type="InterPro" id="IPR050553">
    <property type="entry name" value="Thioredoxin_ResA/DsbE_sf"/>
</dbReference>
<dbReference type="AlphaFoldDB" id="A0A2K9PV93"/>
<dbReference type="Pfam" id="PF00578">
    <property type="entry name" value="AhpC-TSA"/>
    <property type="match status" value="1"/>
</dbReference>
<accession>A0A2K9PV93</accession>
<evidence type="ECO:0000259" key="1">
    <source>
        <dbReference type="Pfam" id="PF00578"/>
    </source>
</evidence>
<keyword evidence="3" id="KW-1185">Reference proteome</keyword>
<dbReference type="GO" id="GO:0016209">
    <property type="term" value="F:antioxidant activity"/>
    <property type="evidence" value="ECO:0007669"/>
    <property type="project" value="InterPro"/>
</dbReference>
<protein>
    <recommendedName>
        <fullName evidence="1">Alkyl hydroperoxide reductase subunit C/ Thiol specific antioxidant domain-containing protein</fullName>
    </recommendedName>
</protein>
<name>A0A2K9PV93_9FLAO</name>
<organism evidence="2 3">
    <name type="scientific">Flavivirga eckloniae</name>
    <dbReference type="NCBI Taxonomy" id="1803846"/>
    <lineage>
        <taxon>Bacteria</taxon>
        <taxon>Pseudomonadati</taxon>
        <taxon>Bacteroidota</taxon>
        <taxon>Flavobacteriia</taxon>
        <taxon>Flavobacteriales</taxon>
        <taxon>Flavobacteriaceae</taxon>
        <taxon>Flavivirga</taxon>
    </lineage>
</organism>
<dbReference type="SUPFAM" id="SSF52833">
    <property type="entry name" value="Thioredoxin-like"/>
    <property type="match status" value="1"/>
</dbReference>
<proteinExistence type="predicted"/>
<feature type="domain" description="Alkyl hydroperoxide reductase subunit C/ Thiol specific antioxidant" evidence="1">
    <location>
        <begin position="34"/>
        <end position="119"/>
    </location>
</feature>
<sequence>MILKMKLRKLLIFLFVFFSSLVIFGQIKVSEFIQTSKLSETDNNALYFIDFWATWCGPCIHASKYLETLQKQNPNNFYIISLTKENPEAVKQFIRKHKTGLAIAIDFKGETYRKHKVLSLPYGVLYNAEGTKLWEGHPAEFKQYHIKRYLKRNSKRIAVNEMFQTSIYKEETSKEAFVLNKDFEFFRLKEDLNFNSLQIKKLNGVLELKGNLKDILAYTLHVYKKQINLSEDLNESYQMQFKLDSNAFFNQTETIMKALSINKQLVKDKGEVLVFNIVKPTFWDTRQIEWGNDSPHFLIGEADIQADNVSLSRVKYQLSNLLETPVLLEDYVDDSKLHDWQIHYKYFDLMVANMNDNYGIKIEKKITDYTQYVITKKAP</sequence>
<dbReference type="CDD" id="cd02966">
    <property type="entry name" value="TlpA_like_family"/>
    <property type="match status" value="1"/>
</dbReference>
<dbReference type="EMBL" id="CP025791">
    <property type="protein sequence ID" value="AUP80996.1"/>
    <property type="molecule type" value="Genomic_DNA"/>
</dbReference>
<dbReference type="InterPro" id="IPR036249">
    <property type="entry name" value="Thioredoxin-like_sf"/>
</dbReference>
<evidence type="ECO:0000313" key="2">
    <source>
        <dbReference type="EMBL" id="AUP80996.1"/>
    </source>
</evidence>
<dbReference type="GO" id="GO:0016491">
    <property type="term" value="F:oxidoreductase activity"/>
    <property type="evidence" value="ECO:0007669"/>
    <property type="project" value="InterPro"/>
</dbReference>
<dbReference type="PANTHER" id="PTHR42852:SF13">
    <property type="entry name" value="PROTEIN DIPZ"/>
    <property type="match status" value="1"/>
</dbReference>
<dbReference type="InterPro" id="IPR000866">
    <property type="entry name" value="AhpC/TSA"/>
</dbReference>
<reference evidence="2 3" key="1">
    <citation type="submission" date="2018-01" db="EMBL/GenBank/DDBJ databases">
        <title>Complete genome sequence of Flavivirga eckloniae ECD14 isolated from seaweed Ecklonia cava.</title>
        <authorList>
            <person name="Lee J.H."/>
            <person name="Baik K.S."/>
            <person name="Seong C.N."/>
        </authorList>
    </citation>
    <scope>NUCLEOTIDE SEQUENCE [LARGE SCALE GENOMIC DNA]</scope>
    <source>
        <strain evidence="2 3">ECD14</strain>
    </source>
</reference>
<dbReference type="PANTHER" id="PTHR42852">
    <property type="entry name" value="THIOL:DISULFIDE INTERCHANGE PROTEIN DSBE"/>
    <property type="match status" value="1"/>
</dbReference>
<gene>
    <name evidence="2" type="ORF">C1H87_20680</name>
</gene>
<dbReference type="KEGG" id="fek:C1H87_20680"/>
<dbReference type="Proteomes" id="UP000235826">
    <property type="component" value="Chromosome"/>
</dbReference>
<evidence type="ECO:0000313" key="3">
    <source>
        <dbReference type="Proteomes" id="UP000235826"/>
    </source>
</evidence>
<dbReference type="Gene3D" id="3.40.30.10">
    <property type="entry name" value="Glutaredoxin"/>
    <property type="match status" value="1"/>
</dbReference>